<gene>
    <name evidence="3 4" type="primary">def</name>
    <name evidence="4" type="ORF">H9734_11445</name>
</gene>
<dbReference type="SUPFAM" id="SSF56420">
    <property type="entry name" value="Peptide deformylase"/>
    <property type="match status" value="1"/>
</dbReference>
<dbReference type="PANTHER" id="PTHR10458:SF22">
    <property type="entry name" value="PEPTIDE DEFORMYLASE"/>
    <property type="match status" value="1"/>
</dbReference>
<accession>A0A9D1XFK8</accession>
<dbReference type="HAMAP" id="MF_00163">
    <property type="entry name" value="Pep_deformylase"/>
    <property type="match status" value="1"/>
</dbReference>
<dbReference type="NCBIfam" id="TIGR00079">
    <property type="entry name" value="pept_deformyl"/>
    <property type="match status" value="1"/>
</dbReference>
<dbReference type="Gene3D" id="3.90.45.10">
    <property type="entry name" value="Peptide deformylase"/>
    <property type="match status" value="1"/>
</dbReference>
<dbReference type="GO" id="GO:0042586">
    <property type="term" value="F:peptide deformylase activity"/>
    <property type="evidence" value="ECO:0007669"/>
    <property type="project" value="UniProtKB-UniRule"/>
</dbReference>
<evidence type="ECO:0000313" key="4">
    <source>
        <dbReference type="EMBL" id="HIX78187.1"/>
    </source>
</evidence>
<keyword evidence="3" id="KW-0648">Protein biosynthesis</keyword>
<evidence type="ECO:0000256" key="3">
    <source>
        <dbReference type="HAMAP-Rule" id="MF_00163"/>
    </source>
</evidence>
<protein>
    <recommendedName>
        <fullName evidence="3">Peptide deformylase</fullName>
        <shortName evidence="3">PDF</shortName>
        <ecNumber evidence="3">3.5.1.88</ecNumber>
    </recommendedName>
    <alternativeName>
        <fullName evidence="3">Polypeptide deformylase</fullName>
    </alternativeName>
</protein>
<feature type="binding site" evidence="3">
    <location>
        <position position="134"/>
    </location>
    <ligand>
        <name>Fe cation</name>
        <dbReference type="ChEBI" id="CHEBI:24875"/>
    </ligand>
</feature>
<name>A0A9D1XFK8_9FIRM</name>
<dbReference type="NCBIfam" id="NF001159">
    <property type="entry name" value="PRK00150.1-3"/>
    <property type="match status" value="1"/>
</dbReference>
<dbReference type="PRINTS" id="PR01576">
    <property type="entry name" value="PDEFORMYLASE"/>
</dbReference>
<feature type="binding site" evidence="3">
    <location>
        <position position="130"/>
    </location>
    <ligand>
        <name>Fe cation</name>
        <dbReference type="ChEBI" id="CHEBI:24875"/>
    </ligand>
</feature>
<reference evidence="4" key="1">
    <citation type="journal article" date="2021" name="PeerJ">
        <title>Extensive microbial diversity within the chicken gut microbiome revealed by metagenomics and culture.</title>
        <authorList>
            <person name="Gilroy R."/>
            <person name="Ravi A."/>
            <person name="Getino M."/>
            <person name="Pursley I."/>
            <person name="Horton D.L."/>
            <person name="Alikhan N.F."/>
            <person name="Baker D."/>
            <person name="Gharbi K."/>
            <person name="Hall N."/>
            <person name="Watson M."/>
            <person name="Adriaenssens E.M."/>
            <person name="Foster-Nyarko E."/>
            <person name="Jarju S."/>
            <person name="Secka A."/>
            <person name="Antonio M."/>
            <person name="Oren A."/>
            <person name="Chaudhuri R.R."/>
            <person name="La Ragione R."/>
            <person name="Hildebrand F."/>
            <person name="Pallen M.J."/>
        </authorList>
    </citation>
    <scope>NUCLEOTIDE SEQUENCE</scope>
    <source>
        <strain evidence="4">CHK183-1962</strain>
    </source>
</reference>
<dbReference type="InterPro" id="IPR036821">
    <property type="entry name" value="Peptide_deformylase_sf"/>
</dbReference>
<evidence type="ECO:0000256" key="2">
    <source>
        <dbReference type="ARBA" id="ARBA00023004"/>
    </source>
</evidence>
<organism evidence="4 5">
    <name type="scientific">Candidatus Fusicatenibacter merdavium</name>
    <dbReference type="NCBI Taxonomy" id="2838600"/>
    <lineage>
        <taxon>Bacteria</taxon>
        <taxon>Bacillati</taxon>
        <taxon>Bacillota</taxon>
        <taxon>Clostridia</taxon>
        <taxon>Lachnospirales</taxon>
        <taxon>Lachnospiraceae</taxon>
        <taxon>Fusicatenibacter</taxon>
    </lineage>
</organism>
<evidence type="ECO:0000313" key="5">
    <source>
        <dbReference type="Proteomes" id="UP000886890"/>
    </source>
</evidence>
<comment type="catalytic activity">
    <reaction evidence="3">
        <text>N-terminal N-formyl-L-methionyl-[peptide] + H2O = N-terminal L-methionyl-[peptide] + formate</text>
        <dbReference type="Rhea" id="RHEA:24420"/>
        <dbReference type="Rhea" id="RHEA-COMP:10639"/>
        <dbReference type="Rhea" id="RHEA-COMP:10640"/>
        <dbReference type="ChEBI" id="CHEBI:15377"/>
        <dbReference type="ChEBI" id="CHEBI:15740"/>
        <dbReference type="ChEBI" id="CHEBI:49298"/>
        <dbReference type="ChEBI" id="CHEBI:64731"/>
        <dbReference type="EC" id="3.5.1.88"/>
    </reaction>
</comment>
<keyword evidence="3" id="KW-0479">Metal-binding</keyword>
<keyword evidence="2 3" id="KW-0408">Iron</keyword>
<evidence type="ECO:0000256" key="1">
    <source>
        <dbReference type="ARBA" id="ARBA00010759"/>
    </source>
</evidence>
<dbReference type="EC" id="3.5.1.88" evidence="3"/>
<comment type="caution">
    <text evidence="4">The sequence shown here is derived from an EMBL/GenBank/DDBJ whole genome shotgun (WGS) entry which is preliminary data.</text>
</comment>
<dbReference type="PANTHER" id="PTHR10458">
    <property type="entry name" value="PEPTIDE DEFORMYLASE"/>
    <property type="match status" value="1"/>
</dbReference>
<keyword evidence="3 4" id="KW-0378">Hydrolase</keyword>
<dbReference type="PIRSF" id="PIRSF004749">
    <property type="entry name" value="Pep_def"/>
    <property type="match status" value="1"/>
</dbReference>
<dbReference type="GO" id="GO:0046872">
    <property type="term" value="F:metal ion binding"/>
    <property type="evidence" value="ECO:0007669"/>
    <property type="project" value="UniProtKB-KW"/>
</dbReference>
<dbReference type="AlphaFoldDB" id="A0A9D1XFK8"/>
<sequence>MAIRTIRVMGDNVLTKVCRPVEEMTPRIQQLIDDMLDTMYDACGVGLAAPQVGVLKRIVVIDTDGTPHILINPEIIETSGEQTGPEGCLSLPGKSGMVTRPDHVIVRALDREMKPFELEGTELLARAICHECDHLDGHMYTEKVEGDLWDNEYEDEEEDE</sequence>
<feature type="binding site" evidence="3">
    <location>
        <position position="88"/>
    </location>
    <ligand>
        <name>Fe cation</name>
        <dbReference type="ChEBI" id="CHEBI:24875"/>
    </ligand>
</feature>
<dbReference type="CDD" id="cd00487">
    <property type="entry name" value="Pep_deformylase"/>
    <property type="match status" value="1"/>
</dbReference>
<dbReference type="GO" id="GO:0006412">
    <property type="term" value="P:translation"/>
    <property type="evidence" value="ECO:0007669"/>
    <property type="project" value="UniProtKB-UniRule"/>
</dbReference>
<dbReference type="EMBL" id="DXEK01000188">
    <property type="protein sequence ID" value="HIX78187.1"/>
    <property type="molecule type" value="Genomic_DNA"/>
</dbReference>
<reference evidence="4" key="2">
    <citation type="submission" date="2021-04" db="EMBL/GenBank/DDBJ databases">
        <authorList>
            <person name="Gilroy R."/>
        </authorList>
    </citation>
    <scope>NUCLEOTIDE SEQUENCE</scope>
    <source>
        <strain evidence="4">CHK183-1962</strain>
    </source>
</reference>
<feature type="active site" evidence="3">
    <location>
        <position position="131"/>
    </location>
</feature>
<comment type="cofactor">
    <cofactor evidence="3">
        <name>Fe(2+)</name>
        <dbReference type="ChEBI" id="CHEBI:29033"/>
    </cofactor>
    <text evidence="3">Binds 1 Fe(2+) ion.</text>
</comment>
<proteinExistence type="inferred from homology"/>
<comment type="similarity">
    <text evidence="1 3">Belongs to the polypeptide deformylase family.</text>
</comment>
<dbReference type="InterPro" id="IPR023635">
    <property type="entry name" value="Peptide_deformylase"/>
</dbReference>
<comment type="function">
    <text evidence="3">Removes the formyl group from the N-terminal Met of newly synthesized proteins. Requires at least a dipeptide for an efficient rate of reaction. N-terminal L-methionine is a prerequisite for activity but the enzyme has broad specificity at other positions.</text>
</comment>
<dbReference type="Proteomes" id="UP000886890">
    <property type="component" value="Unassembled WGS sequence"/>
</dbReference>
<dbReference type="Pfam" id="PF01327">
    <property type="entry name" value="Pep_deformylase"/>
    <property type="match status" value="1"/>
</dbReference>